<dbReference type="Proteomes" id="UP001221898">
    <property type="component" value="Unassembled WGS sequence"/>
</dbReference>
<gene>
    <name evidence="1" type="ORF">AAFF_G00167000</name>
</gene>
<proteinExistence type="predicted"/>
<comment type="caution">
    <text evidence="1">The sequence shown here is derived from an EMBL/GenBank/DDBJ whole genome shotgun (WGS) entry which is preliminary data.</text>
</comment>
<evidence type="ECO:0000313" key="1">
    <source>
        <dbReference type="EMBL" id="KAJ8386751.1"/>
    </source>
</evidence>
<organism evidence="1 2">
    <name type="scientific">Aldrovandia affinis</name>
    <dbReference type="NCBI Taxonomy" id="143900"/>
    <lineage>
        <taxon>Eukaryota</taxon>
        <taxon>Metazoa</taxon>
        <taxon>Chordata</taxon>
        <taxon>Craniata</taxon>
        <taxon>Vertebrata</taxon>
        <taxon>Euteleostomi</taxon>
        <taxon>Actinopterygii</taxon>
        <taxon>Neopterygii</taxon>
        <taxon>Teleostei</taxon>
        <taxon>Notacanthiformes</taxon>
        <taxon>Halosauridae</taxon>
        <taxon>Aldrovandia</taxon>
    </lineage>
</organism>
<dbReference type="AlphaFoldDB" id="A0AAD7RPS3"/>
<dbReference type="EMBL" id="JAINUG010000223">
    <property type="protein sequence ID" value="KAJ8386751.1"/>
    <property type="molecule type" value="Genomic_DNA"/>
</dbReference>
<accession>A0AAD7RPS3</accession>
<keyword evidence="2" id="KW-1185">Reference proteome</keyword>
<name>A0AAD7RPS3_9TELE</name>
<protein>
    <submittedName>
        <fullName evidence="1">Uncharacterized protein</fullName>
    </submittedName>
</protein>
<evidence type="ECO:0000313" key="2">
    <source>
        <dbReference type="Proteomes" id="UP001221898"/>
    </source>
</evidence>
<reference evidence="1" key="1">
    <citation type="journal article" date="2023" name="Science">
        <title>Genome structures resolve the early diversification of teleost fishes.</title>
        <authorList>
            <person name="Parey E."/>
            <person name="Louis A."/>
            <person name="Montfort J."/>
            <person name="Bouchez O."/>
            <person name="Roques C."/>
            <person name="Iampietro C."/>
            <person name="Lluch J."/>
            <person name="Castinel A."/>
            <person name="Donnadieu C."/>
            <person name="Desvignes T."/>
            <person name="Floi Bucao C."/>
            <person name="Jouanno E."/>
            <person name="Wen M."/>
            <person name="Mejri S."/>
            <person name="Dirks R."/>
            <person name="Jansen H."/>
            <person name="Henkel C."/>
            <person name="Chen W.J."/>
            <person name="Zahm M."/>
            <person name="Cabau C."/>
            <person name="Klopp C."/>
            <person name="Thompson A.W."/>
            <person name="Robinson-Rechavi M."/>
            <person name="Braasch I."/>
            <person name="Lecointre G."/>
            <person name="Bobe J."/>
            <person name="Postlethwait J.H."/>
            <person name="Berthelot C."/>
            <person name="Roest Crollius H."/>
            <person name="Guiguen Y."/>
        </authorList>
    </citation>
    <scope>NUCLEOTIDE SEQUENCE</scope>
    <source>
        <strain evidence="1">NC1722</strain>
    </source>
</reference>
<sequence length="140" mass="15137">MGNGHRLPQSTPQQASLHFLCVITPSWSTGGQHNASGKQSNQVKVLYCFTPRERWTLVKTPGPRPLTSSVLWRIRRTLSDSARTSASGVARMSKRTPCISNVYPGASSPCVRLTAASALPSSSLSKQTVANSRGTTRRLT</sequence>